<keyword evidence="2" id="KW-1185">Reference proteome</keyword>
<evidence type="ECO:0008006" key="3">
    <source>
        <dbReference type="Google" id="ProtNLM"/>
    </source>
</evidence>
<accession>A0ABW3WBG4</accession>
<dbReference type="Proteomes" id="UP001597158">
    <property type="component" value="Unassembled WGS sequence"/>
</dbReference>
<comment type="caution">
    <text evidence="1">The sequence shown here is derived from an EMBL/GenBank/DDBJ whole genome shotgun (WGS) entry which is preliminary data.</text>
</comment>
<dbReference type="RefSeq" id="WP_277833671.1">
    <property type="nucleotide sequence ID" value="NZ_JARQZE010000009.1"/>
</dbReference>
<evidence type="ECO:0000313" key="2">
    <source>
        <dbReference type="Proteomes" id="UP001597158"/>
    </source>
</evidence>
<organism evidence="1 2">
    <name type="scientific">Thauera mechernichensis</name>
    <dbReference type="NCBI Taxonomy" id="82788"/>
    <lineage>
        <taxon>Bacteria</taxon>
        <taxon>Pseudomonadati</taxon>
        <taxon>Pseudomonadota</taxon>
        <taxon>Betaproteobacteria</taxon>
        <taxon>Rhodocyclales</taxon>
        <taxon>Zoogloeaceae</taxon>
        <taxon>Thauera</taxon>
    </lineage>
</organism>
<proteinExistence type="predicted"/>
<dbReference type="EMBL" id="JBHTMC010000010">
    <property type="protein sequence ID" value="MFD1263131.1"/>
    <property type="molecule type" value="Genomic_DNA"/>
</dbReference>
<sequence length="266" mass="29051">MAADTAAERFLAEALARQMHNVGAHDFGGERVWVKKAGPRNPRWRYMLMGFLSRALGLGVLSPVPNFGGADAINTEVRRLQTLAAQGVFVPEVLAWSDTGLMLKDLGSTGEPGLSLQQEMATAKDVSACLALFDEGLAALADLHRRGGYLSQGFARNMVRAANGRIAFIDFEDDPGRALGLAQCQARDWLCYLHSTALILDQRELLEAAAPRVRAALAAVDADIRAQVLRTAGRLAWLRHLPRGRRFGRDGQRLRAVAWLLQGLSR</sequence>
<gene>
    <name evidence="1" type="ORF">ACFQ4M_06000</name>
</gene>
<protein>
    <recommendedName>
        <fullName evidence="3">Serine/threonine protein kinase</fullName>
    </recommendedName>
</protein>
<evidence type="ECO:0000313" key="1">
    <source>
        <dbReference type="EMBL" id="MFD1263131.1"/>
    </source>
</evidence>
<name>A0ABW3WBG4_9RHOO</name>
<reference evidence="2" key="1">
    <citation type="journal article" date="2019" name="Int. J. Syst. Evol. Microbiol.">
        <title>The Global Catalogue of Microorganisms (GCM) 10K type strain sequencing project: providing services to taxonomists for standard genome sequencing and annotation.</title>
        <authorList>
            <consortium name="The Broad Institute Genomics Platform"/>
            <consortium name="The Broad Institute Genome Sequencing Center for Infectious Disease"/>
            <person name="Wu L."/>
            <person name="Ma J."/>
        </authorList>
    </citation>
    <scope>NUCLEOTIDE SEQUENCE [LARGE SCALE GENOMIC DNA]</scope>
    <source>
        <strain evidence="2">CCUG 48884</strain>
    </source>
</reference>